<keyword evidence="6 13" id="KW-0812">Transmembrane</keyword>
<organism evidence="15 16">
    <name type="scientific">Roseateles rivi</name>
    <dbReference type="NCBI Taxonomy" id="3299028"/>
    <lineage>
        <taxon>Bacteria</taxon>
        <taxon>Pseudomonadati</taxon>
        <taxon>Pseudomonadota</taxon>
        <taxon>Betaproteobacteria</taxon>
        <taxon>Burkholderiales</taxon>
        <taxon>Sphaerotilaceae</taxon>
        <taxon>Roseateles</taxon>
    </lineage>
</organism>
<feature type="transmembrane region" description="Helical" evidence="13">
    <location>
        <begin position="96"/>
        <end position="122"/>
    </location>
</feature>
<keyword evidence="11 13" id="KW-0472">Membrane</keyword>
<evidence type="ECO:0000256" key="3">
    <source>
        <dbReference type="ARBA" id="ARBA00022448"/>
    </source>
</evidence>
<keyword evidence="7" id="KW-0479">Metal-binding</keyword>
<keyword evidence="16" id="KW-1185">Reference proteome</keyword>
<comment type="similarity">
    <text evidence="12">Belongs to the cytochrome b561 family.</text>
</comment>
<dbReference type="PANTHER" id="PTHR30529">
    <property type="entry name" value="CYTOCHROME B561"/>
    <property type="match status" value="1"/>
</dbReference>
<keyword evidence="8" id="KW-0249">Electron transport</keyword>
<keyword evidence="10" id="KW-0408">Iron</keyword>
<evidence type="ECO:0000259" key="14">
    <source>
        <dbReference type="Pfam" id="PF01292"/>
    </source>
</evidence>
<evidence type="ECO:0000256" key="6">
    <source>
        <dbReference type="ARBA" id="ARBA00022692"/>
    </source>
</evidence>
<keyword evidence="4" id="KW-1003">Cell membrane</keyword>
<keyword evidence="9 13" id="KW-1133">Transmembrane helix</keyword>
<dbReference type="InterPro" id="IPR016174">
    <property type="entry name" value="Di-haem_cyt_TM"/>
</dbReference>
<dbReference type="RefSeq" id="WP_394462969.1">
    <property type="nucleotide sequence ID" value="NZ_JBIGHZ010000006.1"/>
</dbReference>
<name>A0ABW7FZ10_9BURK</name>
<evidence type="ECO:0000256" key="10">
    <source>
        <dbReference type="ARBA" id="ARBA00023004"/>
    </source>
</evidence>
<feature type="transmembrane region" description="Helical" evidence="13">
    <location>
        <begin position="142"/>
        <end position="164"/>
    </location>
</feature>
<evidence type="ECO:0000256" key="2">
    <source>
        <dbReference type="ARBA" id="ARBA00004651"/>
    </source>
</evidence>
<evidence type="ECO:0000256" key="9">
    <source>
        <dbReference type="ARBA" id="ARBA00022989"/>
    </source>
</evidence>
<evidence type="ECO:0000256" key="5">
    <source>
        <dbReference type="ARBA" id="ARBA00022617"/>
    </source>
</evidence>
<evidence type="ECO:0000256" key="12">
    <source>
        <dbReference type="ARBA" id="ARBA00037975"/>
    </source>
</evidence>
<reference evidence="15 16" key="1">
    <citation type="submission" date="2024-08" db="EMBL/GenBank/DDBJ databases">
        <authorList>
            <person name="Lu H."/>
        </authorList>
    </citation>
    <scope>NUCLEOTIDE SEQUENCE [LARGE SCALE GENOMIC DNA]</scope>
    <source>
        <strain evidence="15 16">BYS180W</strain>
    </source>
</reference>
<proteinExistence type="inferred from homology"/>
<comment type="caution">
    <text evidence="15">The sequence shown here is derived from an EMBL/GenBank/DDBJ whole genome shotgun (WGS) entry which is preliminary data.</text>
</comment>
<comment type="cofactor">
    <cofactor evidence="1">
        <name>heme b</name>
        <dbReference type="ChEBI" id="CHEBI:60344"/>
    </cofactor>
</comment>
<sequence length="178" mass="19246">MKTLPNRYHGALVLLHWLLALLICVALLMGTFALKTTPNSAPEKIDGLRGHMVAGGLILMLTLLRLFVRIKTRHPAPASTGNALLDRLAPLTHWGLYLLVLLMLGSGIAMSVMAGLPDIVFGGIGSLPSNFDTLPPRAVHGLVAKLLALAIGLHIAAALFHQFVRRDRLFARMGWGPR</sequence>
<dbReference type="Pfam" id="PF01292">
    <property type="entry name" value="Ni_hydr_CYTB"/>
    <property type="match status" value="1"/>
</dbReference>
<keyword evidence="3" id="KW-0813">Transport</keyword>
<dbReference type="EMBL" id="JBIGHZ010000006">
    <property type="protein sequence ID" value="MFG6449595.1"/>
    <property type="molecule type" value="Genomic_DNA"/>
</dbReference>
<dbReference type="SUPFAM" id="SSF81342">
    <property type="entry name" value="Transmembrane di-heme cytochromes"/>
    <property type="match status" value="1"/>
</dbReference>
<evidence type="ECO:0000313" key="16">
    <source>
        <dbReference type="Proteomes" id="UP001606099"/>
    </source>
</evidence>
<evidence type="ECO:0000256" key="13">
    <source>
        <dbReference type="SAM" id="Phobius"/>
    </source>
</evidence>
<accession>A0ABW7FZ10</accession>
<evidence type="ECO:0000256" key="4">
    <source>
        <dbReference type="ARBA" id="ARBA00022475"/>
    </source>
</evidence>
<evidence type="ECO:0000256" key="7">
    <source>
        <dbReference type="ARBA" id="ARBA00022723"/>
    </source>
</evidence>
<feature type="transmembrane region" description="Helical" evidence="13">
    <location>
        <begin position="49"/>
        <end position="68"/>
    </location>
</feature>
<dbReference type="InterPro" id="IPR011577">
    <property type="entry name" value="Cyt_b561_bac/Ni-Hgenase"/>
</dbReference>
<evidence type="ECO:0000256" key="8">
    <source>
        <dbReference type="ARBA" id="ARBA00022982"/>
    </source>
</evidence>
<evidence type="ECO:0000256" key="1">
    <source>
        <dbReference type="ARBA" id="ARBA00001970"/>
    </source>
</evidence>
<keyword evidence="5" id="KW-0349">Heme</keyword>
<evidence type="ECO:0000313" key="15">
    <source>
        <dbReference type="EMBL" id="MFG6449595.1"/>
    </source>
</evidence>
<protein>
    <submittedName>
        <fullName evidence="15">Cytochrome b</fullName>
    </submittedName>
</protein>
<dbReference type="PANTHER" id="PTHR30529:SF1">
    <property type="entry name" value="CYTOCHROME B561 HOMOLOG 2"/>
    <property type="match status" value="1"/>
</dbReference>
<dbReference type="Proteomes" id="UP001606099">
    <property type="component" value="Unassembled WGS sequence"/>
</dbReference>
<evidence type="ECO:0000256" key="11">
    <source>
        <dbReference type="ARBA" id="ARBA00023136"/>
    </source>
</evidence>
<comment type="subcellular location">
    <subcellularLocation>
        <location evidence="2">Cell membrane</location>
        <topology evidence="2">Multi-pass membrane protein</topology>
    </subcellularLocation>
</comment>
<gene>
    <name evidence="15" type="ORF">ACG0Z6_15325</name>
</gene>
<dbReference type="InterPro" id="IPR052168">
    <property type="entry name" value="Cytochrome_b561_oxidase"/>
</dbReference>
<feature type="domain" description="Cytochrome b561 bacterial/Ni-hydrogenase" evidence="14">
    <location>
        <begin position="7"/>
        <end position="175"/>
    </location>
</feature>